<protein>
    <recommendedName>
        <fullName evidence="2">Transglutaminase N-terminal domain-containing protein</fullName>
    </recommendedName>
</protein>
<evidence type="ECO:0000256" key="1">
    <source>
        <dbReference type="ARBA" id="ARBA00005968"/>
    </source>
</evidence>
<dbReference type="Proteomes" id="UP000694388">
    <property type="component" value="Unplaced"/>
</dbReference>
<dbReference type="Gene3D" id="3.90.260.10">
    <property type="entry name" value="Transglutaminase-like"/>
    <property type="match status" value="1"/>
</dbReference>
<dbReference type="InterPro" id="IPR038765">
    <property type="entry name" value="Papain-like_cys_pep_sf"/>
</dbReference>
<dbReference type="SUPFAM" id="SSF81296">
    <property type="entry name" value="E set domains"/>
    <property type="match status" value="1"/>
</dbReference>
<evidence type="ECO:0000313" key="3">
    <source>
        <dbReference type="Ensembl" id="ENSEBUP00000015086.1"/>
    </source>
</evidence>
<evidence type="ECO:0000313" key="4">
    <source>
        <dbReference type="Proteomes" id="UP000694388"/>
    </source>
</evidence>
<organism evidence="3 4">
    <name type="scientific">Eptatretus burgeri</name>
    <name type="common">Inshore hagfish</name>
    <dbReference type="NCBI Taxonomy" id="7764"/>
    <lineage>
        <taxon>Eukaryota</taxon>
        <taxon>Metazoa</taxon>
        <taxon>Chordata</taxon>
        <taxon>Craniata</taxon>
        <taxon>Vertebrata</taxon>
        <taxon>Cyclostomata</taxon>
        <taxon>Myxini</taxon>
        <taxon>Myxiniformes</taxon>
        <taxon>Myxinidae</taxon>
        <taxon>Eptatretinae</taxon>
        <taxon>Eptatretus</taxon>
    </lineage>
</organism>
<reference evidence="3" key="2">
    <citation type="submission" date="2025-09" db="UniProtKB">
        <authorList>
            <consortium name="Ensembl"/>
        </authorList>
    </citation>
    <scope>IDENTIFICATION</scope>
</reference>
<dbReference type="GeneTree" id="ENSGT01050000244939"/>
<comment type="similarity">
    <text evidence="1">Belongs to the transglutaminase superfamily. Transglutaminase family.</text>
</comment>
<evidence type="ECO:0000259" key="2">
    <source>
        <dbReference type="Pfam" id="PF00868"/>
    </source>
</evidence>
<feature type="domain" description="Transglutaminase N-terminal" evidence="2">
    <location>
        <begin position="22"/>
        <end position="127"/>
    </location>
</feature>
<dbReference type="PANTHER" id="PTHR11590:SF40">
    <property type="entry name" value="HEMOCYTE PROTEIN-GLUTAMINE GAMMA-GLUTAMYLTRANSFERASE-LIKE PROTEIN"/>
    <property type="match status" value="1"/>
</dbReference>
<dbReference type="AlphaFoldDB" id="A0A8C4QGE0"/>
<dbReference type="Pfam" id="PF00868">
    <property type="entry name" value="Transglut_N"/>
    <property type="match status" value="1"/>
</dbReference>
<dbReference type="InterPro" id="IPR013783">
    <property type="entry name" value="Ig-like_fold"/>
</dbReference>
<dbReference type="InterPro" id="IPR001102">
    <property type="entry name" value="Transglutaminase_N"/>
</dbReference>
<dbReference type="InterPro" id="IPR014756">
    <property type="entry name" value="Ig_E-set"/>
</dbReference>
<dbReference type="PANTHER" id="PTHR11590">
    <property type="entry name" value="PROTEIN-GLUTAMINE GAMMA-GLUTAMYLTRANSFERASE"/>
    <property type="match status" value="1"/>
</dbReference>
<keyword evidence="4" id="KW-1185">Reference proteome</keyword>
<sequence>MPSLQTERLKVRSVQLYSRRDEFNRCAHHTAHYDSEELLVRRGQPFQVQLNFNRPYEPSKDAIILVLDIGKRPDTCKGTRIFIKLVESLEDVAWGACVVNASGYSLTLMVKTSSSCIVGRFSFYIFTHSPGGNYKSKKVPLYILFNPWCREDQVYMKGEAEKEEYVLNDHGLIFYGTSSDIISRSWIYGQFEKDVLDACLYILEHGKCALCERGNPIMVVRTIAAVVNANDDAGVLVGKWSDEDDYTGGLAPTMWDGSVNILRQFNRKCKPVCYAQCWVFSGTTTAGNDHAFHPETYSCV</sequence>
<dbReference type="SUPFAM" id="SSF54001">
    <property type="entry name" value="Cysteine proteinases"/>
    <property type="match status" value="1"/>
</dbReference>
<name>A0A8C4QGE0_EPTBU</name>
<dbReference type="GO" id="GO:0003810">
    <property type="term" value="F:protein-glutamine gamma-glutamyltransferase activity"/>
    <property type="evidence" value="ECO:0007669"/>
    <property type="project" value="TreeGrafter"/>
</dbReference>
<dbReference type="Ensembl" id="ENSEBUT00000015662.1">
    <property type="protein sequence ID" value="ENSEBUP00000015086.1"/>
    <property type="gene ID" value="ENSEBUG00000009513.1"/>
</dbReference>
<reference evidence="3" key="1">
    <citation type="submission" date="2025-08" db="UniProtKB">
        <authorList>
            <consortium name="Ensembl"/>
        </authorList>
    </citation>
    <scope>IDENTIFICATION</scope>
</reference>
<proteinExistence type="inferred from homology"/>
<dbReference type="InterPro" id="IPR036985">
    <property type="entry name" value="Transglutaminase-like_sf"/>
</dbReference>
<dbReference type="OMA" id="CHILETK"/>
<dbReference type="InterPro" id="IPR050779">
    <property type="entry name" value="Transglutaminase"/>
</dbReference>
<accession>A0A8C4QGE0</accession>
<dbReference type="Gene3D" id="2.60.40.10">
    <property type="entry name" value="Immunoglobulins"/>
    <property type="match status" value="1"/>
</dbReference>